<feature type="region of interest" description="Disordered" evidence="1">
    <location>
        <begin position="77"/>
        <end position="96"/>
    </location>
</feature>
<dbReference type="Proteomes" id="UP001444661">
    <property type="component" value="Unassembled WGS sequence"/>
</dbReference>
<keyword evidence="3" id="KW-1185">Reference proteome</keyword>
<gene>
    <name evidence="2" type="ORF">PG993_002697</name>
</gene>
<protein>
    <submittedName>
        <fullName evidence="2">Uncharacterized protein</fullName>
    </submittedName>
</protein>
<accession>A0ABR1TXI6</accession>
<feature type="region of interest" description="Disordered" evidence="1">
    <location>
        <begin position="1"/>
        <end position="48"/>
    </location>
</feature>
<proteinExistence type="predicted"/>
<evidence type="ECO:0000313" key="2">
    <source>
        <dbReference type="EMBL" id="KAK8051312.1"/>
    </source>
</evidence>
<sequence length="152" mass="16705">MLPPRVRGKGLLGSGKMAQAGWKDQQTIPSGDRKNTARKPRRPGRRASCRNGTLCMAILLRESPARRPLWYHSSTYARTPHLQPGPPNLAAAQTRRTHAARRPVLASAKLSHLPAVWSSFLFAVPVGLIVTHAPRLARERATAARRAKAVRS</sequence>
<evidence type="ECO:0000256" key="1">
    <source>
        <dbReference type="SAM" id="MobiDB-lite"/>
    </source>
</evidence>
<evidence type="ECO:0000313" key="3">
    <source>
        <dbReference type="Proteomes" id="UP001444661"/>
    </source>
</evidence>
<dbReference type="EMBL" id="JAQQWK010000002">
    <property type="protein sequence ID" value="KAK8051312.1"/>
    <property type="molecule type" value="Genomic_DNA"/>
</dbReference>
<comment type="caution">
    <text evidence="2">The sequence shown here is derived from an EMBL/GenBank/DDBJ whole genome shotgun (WGS) entry which is preliminary data.</text>
</comment>
<feature type="compositionally biased region" description="Basic residues" evidence="1">
    <location>
        <begin position="36"/>
        <end position="48"/>
    </location>
</feature>
<name>A0ABR1TXI6_9PEZI</name>
<reference evidence="2 3" key="1">
    <citation type="submission" date="2023-01" db="EMBL/GenBank/DDBJ databases">
        <title>Analysis of 21 Apiospora genomes using comparative genomics revels a genus with tremendous synthesis potential of carbohydrate active enzymes and secondary metabolites.</title>
        <authorList>
            <person name="Sorensen T."/>
        </authorList>
    </citation>
    <scope>NUCLEOTIDE SEQUENCE [LARGE SCALE GENOMIC DNA]</scope>
    <source>
        <strain evidence="2 3">CBS 33761</strain>
    </source>
</reference>
<organism evidence="2 3">
    <name type="scientific">Apiospora rasikravindrae</name>
    <dbReference type="NCBI Taxonomy" id="990691"/>
    <lineage>
        <taxon>Eukaryota</taxon>
        <taxon>Fungi</taxon>
        <taxon>Dikarya</taxon>
        <taxon>Ascomycota</taxon>
        <taxon>Pezizomycotina</taxon>
        <taxon>Sordariomycetes</taxon>
        <taxon>Xylariomycetidae</taxon>
        <taxon>Amphisphaeriales</taxon>
        <taxon>Apiosporaceae</taxon>
        <taxon>Apiospora</taxon>
    </lineage>
</organism>